<sequence length="259" mass="28443">MNEAGFPSRLFDRIDELERLRHPDAGSLAVHAGSILAVADAAAAPFTVSHYAARHLDFAIDHLTAIRALIVKADMLPTYAAFTLLRAAVENLGSAMWLISGKDATERVLRALQTQYRDAMDFQKADALLEPHFPELTRSDGIGGRLDQVRAVAGRNNLSMVKVKKKDPWNQIVRSLGFDDKTADMAENLWKSCSACAHGDEWAYTLMDFEELPGSTAGIVRLKIAPPPAMLASMLSLTLTMAEHVLDLYDSLRLPSLGR</sequence>
<dbReference type="EMBL" id="JBHTMP010000011">
    <property type="protein sequence ID" value="MFD1321387.1"/>
    <property type="molecule type" value="Genomic_DNA"/>
</dbReference>
<proteinExistence type="predicted"/>
<gene>
    <name evidence="1" type="ORF">ACFQ4H_09835</name>
</gene>
<keyword evidence="2" id="KW-1185">Reference proteome</keyword>
<accession>A0ABW3YAB4</accession>
<reference evidence="2" key="1">
    <citation type="journal article" date="2019" name="Int. J. Syst. Evol. Microbiol.">
        <title>The Global Catalogue of Microorganisms (GCM) 10K type strain sequencing project: providing services to taxonomists for standard genome sequencing and annotation.</title>
        <authorList>
            <consortium name="The Broad Institute Genomics Platform"/>
            <consortium name="The Broad Institute Genome Sequencing Center for Infectious Disease"/>
            <person name="Wu L."/>
            <person name="Ma J."/>
        </authorList>
    </citation>
    <scope>NUCLEOTIDE SEQUENCE [LARGE SCALE GENOMIC DNA]</scope>
    <source>
        <strain evidence="2">JCM 31037</strain>
    </source>
</reference>
<evidence type="ECO:0000313" key="2">
    <source>
        <dbReference type="Proteomes" id="UP001597260"/>
    </source>
</evidence>
<evidence type="ECO:0000313" key="1">
    <source>
        <dbReference type="EMBL" id="MFD1321387.1"/>
    </source>
</evidence>
<dbReference type="RefSeq" id="WP_377569424.1">
    <property type="nucleotide sequence ID" value="NZ_JBHTMP010000011.1"/>
</dbReference>
<comment type="caution">
    <text evidence="1">The sequence shown here is derived from an EMBL/GenBank/DDBJ whole genome shotgun (WGS) entry which is preliminary data.</text>
</comment>
<evidence type="ECO:0008006" key="3">
    <source>
        <dbReference type="Google" id="ProtNLM"/>
    </source>
</evidence>
<name>A0ABW3YAB4_9ACTN</name>
<organism evidence="1 2">
    <name type="scientific">Micromonospora sonneratiae</name>
    <dbReference type="NCBI Taxonomy" id="1184706"/>
    <lineage>
        <taxon>Bacteria</taxon>
        <taxon>Bacillati</taxon>
        <taxon>Actinomycetota</taxon>
        <taxon>Actinomycetes</taxon>
        <taxon>Micromonosporales</taxon>
        <taxon>Micromonosporaceae</taxon>
        <taxon>Micromonospora</taxon>
    </lineage>
</organism>
<dbReference type="Proteomes" id="UP001597260">
    <property type="component" value="Unassembled WGS sequence"/>
</dbReference>
<protein>
    <recommendedName>
        <fullName evidence="3">AbiV family abortive infection protein</fullName>
    </recommendedName>
</protein>